<evidence type="ECO:0000313" key="9">
    <source>
        <dbReference type="EMBL" id="PNZ68839.1"/>
    </source>
</evidence>
<dbReference type="AlphaFoldDB" id="A0AAP8TTS2"/>
<dbReference type="GeneID" id="64981387"/>
<feature type="transmembrane region" description="Helical" evidence="7">
    <location>
        <begin position="237"/>
        <end position="256"/>
    </location>
</feature>
<proteinExistence type="inferred from homology"/>
<feature type="transmembrane region" description="Helical" evidence="7">
    <location>
        <begin position="201"/>
        <end position="225"/>
    </location>
</feature>
<dbReference type="GO" id="GO:0015744">
    <property type="term" value="P:succinate transport"/>
    <property type="evidence" value="ECO:0007669"/>
    <property type="project" value="TreeGrafter"/>
</dbReference>
<dbReference type="EMBL" id="PPQW01000009">
    <property type="protein sequence ID" value="PNZ68839.1"/>
    <property type="molecule type" value="Genomic_DNA"/>
</dbReference>
<evidence type="ECO:0000256" key="3">
    <source>
        <dbReference type="ARBA" id="ARBA00022692"/>
    </source>
</evidence>
<feature type="domain" description="Threonine/serine exporter-like N-terminal" evidence="8">
    <location>
        <begin position="18"/>
        <end position="256"/>
    </location>
</feature>
<keyword evidence="5 7" id="KW-0472">Membrane</keyword>
<reference evidence="9 10" key="1">
    <citation type="submission" date="2017-08" db="EMBL/GenBank/DDBJ databases">
        <title>Draft genome sequences of 64 type strains of genus Staph aureus.</title>
        <authorList>
            <person name="Cole K."/>
            <person name="Golubchik T."/>
            <person name="Russell J."/>
            <person name="Foster D."/>
            <person name="Llewelyn M."/>
            <person name="Wilson D."/>
            <person name="Crook D."/>
            <person name="Paul J."/>
        </authorList>
    </citation>
    <scope>NUCLEOTIDE SEQUENCE [LARGE SCALE GENOMIC DNA]</scope>
    <source>
        <strain evidence="9 10">NCTC 12101</strain>
    </source>
</reference>
<dbReference type="Pfam" id="PF06738">
    <property type="entry name" value="ThrE"/>
    <property type="match status" value="1"/>
</dbReference>
<feature type="transmembrane region" description="Helical" evidence="7">
    <location>
        <begin position="124"/>
        <end position="141"/>
    </location>
</feature>
<dbReference type="PANTHER" id="PTHR34390:SF2">
    <property type="entry name" value="SUCCINATE TRANSPORTER SUBUNIT YJJP-RELATED"/>
    <property type="match status" value="1"/>
</dbReference>
<organism evidence="9 10">
    <name type="scientific">Staphylococcus auricularis</name>
    <dbReference type="NCBI Taxonomy" id="29379"/>
    <lineage>
        <taxon>Bacteria</taxon>
        <taxon>Bacillati</taxon>
        <taxon>Bacillota</taxon>
        <taxon>Bacilli</taxon>
        <taxon>Bacillales</taxon>
        <taxon>Staphylococcaceae</taxon>
        <taxon>Staphylococcus</taxon>
    </lineage>
</organism>
<evidence type="ECO:0000259" key="8">
    <source>
        <dbReference type="Pfam" id="PF06738"/>
    </source>
</evidence>
<feature type="transmembrane region" description="Helical" evidence="7">
    <location>
        <begin position="178"/>
        <end position="195"/>
    </location>
</feature>
<comment type="caution">
    <text evidence="9">The sequence shown here is derived from an EMBL/GenBank/DDBJ whole genome shotgun (WGS) entry which is preliminary data.</text>
</comment>
<comment type="similarity">
    <text evidence="6">Belongs to the ThrE exporter (TC 2.A.79) family.</text>
</comment>
<dbReference type="InterPro" id="IPR010619">
    <property type="entry name" value="ThrE-like_N"/>
</dbReference>
<dbReference type="Proteomes" id="UP000242470">
    <property type="component" value="Unassembled WGS sequence"/>
</dbReference>
<dbReference type="GO" id="GO:0022857">
    <property type="term" value="F:transmembrane transporter activity"/>
    <property type="evidence" value="ECO:0007669"/>
    <property type="project" value="InterPro"/>
</dbReference>
<gene>
    <name evidence="9" type="ORF">CD158_02605</name>
</gene>
<evidence type="ECO:0000256" key="5">
    <source>
        <dbReference type="ARBA" id="ARBA00023136"/>
    </source>
</evidence>
<keyword evidence="3 7" id="KW-0812">Transmembrane</keyword>
<evidence type="ECO:0000256" key="1">
    <source>
        <dbReference type="ARBA" id="ARBA00004651"/>
    </source>
</evidence>
<evidence type="ECO:0000256" key="4">
    <source>
        <dbReference type="ARBA" id="ARBA00022989"/>
    </source>
</evidence>
<evidence type="ECO:0000256" key="7">
    <source>
        <dbReference type="SAM" id="Phobius"/>
    </source>
</evidence>
<keyword evidence="2" id="KW-1003">Cell membrane</keyword>
<protein>
    <submittedName>
        <fullName evidence="9">Threonine/serine exporter</fullName>
    </submittedName>
</protein>
<feature type="transmembrane region" description="Helical" evidence="7">
    <location>
        <begin position="147"/>
        <end position="166"/>
    </location>
</feature>
<evidence type="ECO:0000313" key="10">
    <source>
        <dbReference type="Proteomes" id="UP000242470"/>
    </source>
</evidence>
<comment type="subcellular location">
    <subcellularLocation>
        <location evidence="1">Cell membrane</location>
        <topology evidence="1">Multi-pass membrane protein</topology>
    </subcellularLocation>
</comment>
<name>A0AAP8TTS2_9STAP</name>
<keyword evidence="4 7" id="KW-1133">Transmembrane helix</keyword>
<dbReference type="RefSeq" id="WP_059107398.1">
    <property type="nucleotide sequence ID" value="NZ_AP024589.1"/>
</dbReference>
<evidence type="ECO:0000256" key="6">
    <source>
        <dbReference type="ARBA" id="ARBA00034125"/>
    </source>
</evidence>
<sequence>MTTHQYTQETNEERLIKDVVVLAGRILLESGAEGSRVEDTMTRIANNLGYSESQSFVTNTMINFMLHNDTNPRIFRINKRETNLLRISRTNSVSRDLANGEITLKEAYDKLDRILNSRSLQHDLVSKFFAAAIISISFLYLQEGHLIDIFTTLIAGAVGYIVVELLSRKLQAGFIPEFIGSLIIGLIAILGHSLFPDGSLSAIIIASVMPIVPGMLITNAVQDLFAGHMLMFTTKSLEALVTSFGIGAGVGTVLLIV</sequence>
<evidence type="ECO:0000256" key="2">
    <source>
        <dbReference type="ARBA" id="ARBA00022475"/>
    </source>
</evidence>
<dbReference type="GO" id="GO:0005886">
    <property type="term" value="C:plasma membrane"/>
    <property type="evidence" value="ECO:0007669"/>
    <property type="project" value="UniProtKB-SubCell"/>
</dbReference>
<dbReference type="PANTHER" id="PTHR34390">
    <property type="entry name" value="UPF0442 PROTEIN YJJB-RELATED"/>
    <property type="match status" value="1"/>
</dbReference>
<accession>A0AAP8TTS2</accession>
<dbReference type="InterPro" id="IPR050539">
    <property type="entry name" value="ThrE_Dicarb/AminoAcid_Exp"/>
</dbReference>